<protein>
    <recommendedName>
        <fullName evidence="11">Gypsy retrotransposon integrase-like protein 1</fullName>
    </recommendedName>
</protein>
<dbReference type="Gene3D" id="3.10.20.370">
    <property type="match status" value="1"/>
</dbReference>
<dbReference type="Pfam" id="PF17919">
    <property type="entry name" value="RT_RNaseH_2"/>
    <property type="match status" value="1"/>
</dbReference>
<dbReference type="SUPFAM" id="SSF53098">
    <property type="entry name" value="Ribonuclease H-like"/>
    <property type="match status" value="1"/>
</dbReference>
<dbReference type="GO" id="GO:0046872">
    <property type="term" value="F:metal ion binding"/>
    <property type="evidence" value="ECO:0007669"/>
    <property type="project" value="UniProtKB-KW"/>
</dbReference>
<keyword evidence="1" id="KW-0645">Protease</keyword>
<dbReference type="Pfam" id="PF00665">
    <property type="entry name" value="rve"/>
    <property type="match status" value="1"/>
</dbReference>
<keyword evidence="8" id="KW-0239">DNA-directed DNA polymerase</keyword>
<reference evidence="13" key="2">
    <citation type="submission" date="2025-08" db="UniProtKB">
        <authorList>
            <consortium name="Ensembl"/>
        </authorList>
    </citation>
    <scope>IDENTIFICATION</scope>
</reference>
<dbReference type="FunFam" id="1.10.340.70:FF:000017">
    <property type="entry name" value="Uncharacterized protein"/>
    <property type="match status" value="1"/>
</dbReference>
<dbReference type="AlphaFoldDB" id="A0A803TUL0"/>
<evidence type="ECO:0000256" key="11">
    <source>
        <dbReference type="ARBA" id="ARBA00039658"/>
    </source>
</evidence>
<dbReference type="Pfam" id="PF24626">
    <property type="entry name" value="SH3_Tf2-1"/>
    <property type="match status" value="1"/>
</dbReference>
<evidence type="ECO:0000256" key="4">
    <source>
        <dbReference type="ARBA" id="ARBA00022801"/>
    </source>
</evidence>
<evidence type="ECO:0000256" key="9">
    <source>
        <dbReference type="ARBA" id="ARBA00023125"/>
    </source>
</evidence>
<organism evidence="13 14">
    <name type="scientific">Anolis carolinensis</name>
    <name type="common">Green anole</name>
    <name type="synonym">American chameleon</name>
    <dbReference type="NCBI Taxonomy" id="28377"/>
    <lineage>
        <taxon>Eukaryota</taxon>
        <taxon>Metazoa</taxon>
        <taxon>Chordata</taxon>
        <taxon>Craniata</taxon>
        <taxon>Vertebrata</taxon>
        <taxon>Euteleostomi</taxon>
        <taxon>Lepidosauria</taxon>
        <taxon>Squamata</taxon>
        <taxon>Bifurcata</taxon>
        <taxon>Unidentata</taxon>
        <taxon>Episquamata</taxon>
        <taxon>Toxicofera</taxon>
        <taxon>Iguania</taxon>
        <taxon>Dactyloidae</taxon>
        <taxon>Anolis</taxon>
    </lineage>
</organism>
<dbReference type="InterPro" id="IPR041588">
    <property type="entry name" value="Integrase_H2C2"/>
</dbReference>
<dbReference type="InterPro" id="IPR012337">
    <property type="entry name" value="RNaseH-like_sf"/>
</dbReference>
<keyword evidence="14" id="KW-1185">Reference proteome</keyword>
<dbReference type="GO" id="GO:0003964">
    <property type="term" value="F:RNA-directed DNA polymerase activity"/>
    <property type="evidence" value="ECO:0007669"/>
    <property type="project" value="UniProtKB-KW"/>
</dbReference>
<dbReference type="PANTHER" id="PTHR37984:SF15">
    <property type="entry name" value="INTEGRASE CATALYTIC DOMAIN-CONTAINING PROTEIN"/>
    <property type="match status" value="1"/>
</dbReference>
<keyword evidence="10" id="KW-0233">DNA recombination</keyword>
<dbReference type="InterPro" id="IPR001584">
    <property type="entry name" value="Integrase_cat-core"/>
</dbReference>
<dbReference type="GO" id="GO:0006508">
    <property type="term" value="P:proteolysis"/>
    <property type="evidence" value="ECO:0007669"/>
    <property type="project" value="UniProtKB-KW"/>
</dbReference>
<evidence type="ECO:0000256" key="10">
    <source>
        <dbReference type="ARBA" id="ARBA00023172"/>
    </source>
</evidence>
<dbReference type="Ensembl" id="ENSACAT00000040454.1">
    <property type="protein sequence ID" value="ENSACAP00000038900.1"/>
    <property type="gene ID" value="ENSACAG00000045160.1"/>
</dbReference>
<dbReference type="InParanoid" id="A0A803TUL0"/>
<keyword evidence="5" id="KW-0460">Magnesium</keyword>
<dbReference type="GO" id="GO:0003677">
    <property type="term" value="F:DNA binding"/>
    <property type="evidence" value="ECO:0007669"/>
    <property type="project" value="UniProtKB-KW"/>
</dbReference>
<dbReference type="CDD" id="cd09274">
    <property type="entry name" value="RNase_HI_RT_Ty3"/>
    <property type="match status" value="1"/>
</dbReference>
<dbReference type="FunFam" id="3.30.420.10:FF:000032">
    <property type="entry name" value="Retrovirus-related Pol polyprotein from transposon 297-like Protein"/>
    <property type="match status" value="1"/>
</dbReference>
<dbReference type="FunFam" id="3.10.20.370:FF:000003">
    <property type="entry name" value="Transposon Tf2-6 polyprotein"/>
    <property type="match status" value="1"/>
</dbReference>
<evidence type="ECO:0000256" key="2">
    <source>
        <dbReference type="ARBA" id="ARBA00022723"/>
    </source>
</evidence>
<sequence length="617" mass="70740">MLKTKGRGETAKVKSPGAKLNWTGECQQAFEALKRRFTEEPILQHPNTSKPFVVHCDASDCAYGAVLLQKDEKGNLRPCSYLSKKFSEAEKRWPIWEREALAILKALENWRHFLEGSGIPFEVWTDHKNLQYIRSPRKLSAKQIRWAQYFSHFNFRLKFFQGKHNVLADALSRMPQHGVNTRESEGSIFSDEQWGLAALTRAQTKKGENLVAVTTRGKVWEEELKQAYEGDGWLQSHKEQGETSEGLLFVNKKLYIPEKLRPEMLKRCHDSKGAGHLGPTKTIKLLARQCWWPGMRKDVKSYITRCELCAECKTPPGKPQGLLQSVVEPTRPWECVAMDFVGELPPSKGYRYIWTVLDLFSKQVHFVALQKLPSAEKLAELYVRHVYRLHACPERVISDRGVQFTARFWEKFLSLLGAERNLSSAFHPMTNGGVERTQQTLSQFLRIYSNHRQNDWSELLPFAEVAFNGAVHSATGRSPFQVVYGQEVAPFPKLPEWKGEGGPDGEKWSENIRAGWRDVVAALKETQKRYKLFADRKRREGEKLAEGDLIWLSTENLRLGFPSKKLAPRYIGPFKISKAINEVTYQLKLPKDLGKVHPVFHCSLLKKYKGTLDEGEL</sequence>
<evidence type="ECO:0000259" key="12">
    <source>
        <dbReference type="PROSITE" id="PS50994"/>
    </source>
</evidence>
<dbReference type="PROSITE" id="PS50994">
    <property type="entry name" value="INTEGRASE"/>
    <property type="match status" value="1"/>
</dbReference>
<dbReference type="InterPro" id="IPR041577">
    <property type="entry name" value="RT_RNaseH_2"/>
</dbReference>
<dbReference type="Pfam" id="PF17921">
    <property type="entry name" value="Integrase_H2C2"/>
    <property type="match status" value="1"/>
</dbReference>
<dbReference type="GO" id="GO:0004190">
    <property type="term" value="F:aspartic-type endopeptidase activity"/>
    <property type="evidence" value="ECO:0007669"/>
    <property type="project" value="UniProtKB-KW"/>
</dbReference>
<keyword evidence="2" id="KW-0479">Metal-binding</keyword>
<keyword evidence="3" id="KW-0064">Aspartyl protease</keyword>
<dbReference type="InterPro" id="IPR043502">
    <property type="entry name" value="DNA/RNA_pol_sf"/>
</dbReference>
<keyword evidence="4" id="KW-0378">Hydrolase</keyword>
<evidence type="ECO:0000256" key="7">
    <source>
        <dbReference type="ARBA" id="ARBA00022918"/>
    </source>
</evidence>
<dbReference type="Gene3D" id="3.30.420.10">
    <property type="entry name" value="Ribonuclease H-like superfamily/Ribonuclease H"/>
    <property type="match status" value="1"/>
</dbReference>
<evidence type="ECO:0000256" key="8">
    <source>
        <dbReference type="ARBA" id="ARBA00022932"/>
    </source>
</evidence>
<dbReference type="GO" id="GO:0006310">
    <property type="term" value="P:DNA recombination"/>
    <property type="evidence" value="ECO:0007669"/>
    <property type="project" value="UniProtKB-KW"/>
</dbReference>
<keyword evidence="9" id="KW-0238">DNA-binding</keyword>
<reference evidence="13 14" key="1">
    <citation type="submission" date="2009-12" db="EMBL/GenBank/DDBJ databases">
        <title>The Genome Sequence of Anolis carolinensis (Green Anole Lizard).</title>
        <authorList>
            <consortium name="The Genome Sequencing Platform"/>
            <person name="Di Palma F."/>
            <person name="Alfoldi J."/>
            <person name="Heiman D."/>
            <person name="Young S."/>
            <person name="Grabherr M."/>
            <person name="Johnson J."/>
            <person name="Lander E.S."/>
            <person name="Lindblad-Toh K."/>
        </authorList>
    </citation>
    <scope>NUCLEOTIDE SEQUENCE [LARGE SCALE GENOMIC DNA]</scope>
    <source>
        <strain evidence="13 14">JBL SC #1</strain>
    </source>
</reference>
<feature type="domain" description="Integrase catalytic" evidence="12">
    <location>
        <begin position="328"/>
        <end position="487"/>
    </location>
</feature>
<keyword evidence="8" id="KW-0548">Nucleotidyltransferase</keyword>
<keyword evidence="7" id="KW-0695">RNA-directed DNA polymerase</keyword>
<dbReference type="InterPro" id="IPR056924">
    <property type="entry name" value="SH3_Tf2-1"/>
</dbReference>
<dbReference type="InterPro" id="IPR036397">
    <property type="entry name" value="RNaseH_sf"/>
</dbReference>
<dbReference type="Gene3D" id="1.10.340.70">
    <property type="match status" value="1"/>
</dbReference>
<evidence type="ECO:0000256" key="6">
    <source>
        <dbReference type="ARBA" id="ARBA00022908"/>
    </source>
</evidence>
<dbReference type="PANTHER" id="PTHR37984">
    <property type="entry name" value="PROTEIN CBG26694"/>
    <property type="match status" value="1"/>
</dbReference>
<dbReference type="Proteomes" id="UP000001646">
    <property type="component" value="Chromosome 1"/>
</dbReference>
<evidence type="ECO:0000256" key="5">
    <source>
        <dbReference type="ARBA" id="ARBA00022842"/>
    </source>
</evidence>
<keyword evidence="8" id="KW-0808">Transferase</keyword>
<name>A0A803TUL0_ANOCA</name>
<dbReference type="SUPFAM" id="SSF56672">
    <property type="entry name" value="DNA/RNA polymerases"/>
    <property type="match status" value="1"/>
</dbReference>
<proteinExistence type="predicted"/>
<dbReference type="GO" id="GO:0015074">
    <property type="term" value="P:DNA integration"/>
    <property type="evidence" value="ECO:0007669"/>
    <property type="project" value="UniProtKB-KW"/>
</dbReference>
<dbReference type="InterPro" id="IPR050951">
    <property type="entry name" value="Retrovirus_Pol_polyprotein"/>
</dbReference>
<evidence type="ECO:0000313" key="13">
    <source>
        <dbReference type="Ensembl" id="ENSACAP00000038900.1"/>
    </source>
</evidence>
<evidence type="ECO:0000256" key="1">
    <source>
        <dbReference type="ARBA" id="ARBA00022670"/>
    </source>
</evidence>
<evidence type="ECO:0000256" key="3">
    <source>
        <dbReference type="ARBA" id="ARBA00022750"/>
    </source>
</evidence>
<reference evidence="13" key="3">
    <citation type="submission" date="2025-09" db="UniProtKB">
        <authorList>
            <consortium name="Ensembl"/>
        </authorList>
    </citation>
    <scope>IDENTIFICATION</scope>
</reference>
<dbReference type="GeneTree" id="ENSGT01040000240511"/>
<accession>A0A803TUL0</accession>
<evidence type="ECO:0000313" key="14">
    <source>
        <dbReference type="Proteomes" id="UP000001646"/>
    </source>
</evidence>
<dbReference type="GO" id="GO:0003887">
    <property type="term" value="F:DNA-directed DNA polymerase activity"/>
    <property type="evidence" value="ECO:0007669"/>
    <property type="project" value="UniProtKB-KW"/>
</dbReference>
<keyword evidence="6" id="KW-0229">DNA integration</keyword>